<evidence type="ECO:0000256" key="3">
    <source>
        <dbReference type="ARBA" id="ARBA00022475"/>
    </source>
</evidence>
<dbReference type="PANTHER" id="PTHR21421">
    <property type="entry name" value="GUSTATORY RECEPTOR"/>
    <property type="match status" value="1"/>
</dbReference>
<evidence type="ECO:0000256" key="7">
    <source>
        <dbReference type="ARBA" id="ARBA00023170"/>
    </source>
</evidence>
<dbReference type="EMBL" id="CAKOGL010000022">
    <property type="protein sequence ID" value="CAH2099540.1"/>
    <property type="molecule type" value="Genomic_DNA"/>
</dbReference>
<dbReference type="GO" id="GO:0007165">
    <property type="term" value="P:signal transduction"/>
    <property type="evidence" value="ECO:0007669"/>
    <property type="project" value="UniProtKB-KW"/>
</dbReference>
<evidence type="ECO:0000256" key="8">
    <source>
        <dbReference type="PIRNR" id="PIRNR038981"/>
    </source>
</evidence>
<dbReference type="InterPro" id="IPR009318">
    <property type="entry name" value="Gustatory_rcpt"/>
</dbReference>
<organism evidence="10 11">
    <name type="scientific">Euphydryas editha</name>
    <name type="common">Edith's checkerspot</name>
    <dbReference type="NCBI Taxonomy" id="104508"/>
    <lineage>
        <taxon>Eukaryota</taxon>
        <taxon>Metazoa</taxon>
        <taxon>Ecdysozoa</taxon>
        <taxon>Arthropoda</taxon>
        <taxon>Hexapoda</taxon>
        <taxon>Insecta</taxon>
        <taxon>Pterygota</taxon>
        <taxon>Neoptera</taxon>
        <taxon>Endopterygota</taxon>
        <taxon>Lepidoptera</taxon>
        <taxon>Glossata</taxon>
        <taxon>Ditrysia</taxon>
        <taxon>Papilionoidea</taxon>
        <taxon>Nymphalidae</taxon>
        <taxon>Nymphalinae</taxon>
        <taxon>Euphydryas</taxon>
    </lineage>
</organism>
<evidence type="ECO:0000256" key="5">
    <source>
        <dbReference type="ARBA" id="ARBA00022989"/>
    </source>
</evidence>
<evidence type="ECO:0000256" key="2">
    <source>
        <dbReference type="ARBA" id="ARBA00005327"/>
    </source>
</evidence>
<dbReference type="AlphaFoldDB" id="A0AAU9UP63"/>
<keyword evidence="6 9" id="KW-0472">Membrane</keyword>
<dbReference type="PANTHER" id="PTHR21421:SF29">
    <property type="entry name" value="GUSTATORY RECEPTOR 5A FOR TREHALOSE-RELATED"/>
    <property type="match status" value="1"/>
</dbReference>
<feature type="transmembrane region" description="Helical" evidence="9">
    <location>
        <begin position="335"/>
        <end position="357"/>
    </location>
</feature>
<evidence type="ECO:0000313" key="11">
    <source>
        <dbReference type="Proteomes" id="UP001153954"/>
    </source>
</evidence>
<keyword evidence="3" id="KW-1003">Cell membrane</keyword>
<evidence type="ECO:0000256" key="9">
    <source>
        <dbReference type="SAM" id="Phobius"/>
    </source>
</evidence>
<sequence length="445" mass="50223">MEQRNLKRTHFSFMLPIKNNKVGISELKPIKHPATFQKSLRATLIIGQVFSLFPVQGVSSKSASNVVFVWCSWKFIYLLLSLLGQIFITMMCLYRVLHNTSSLNVTTPVIFYGTTCVTTLMFLRVAMLWPALVRHIAHVEDQEPYYDKNLTYKCNTTCAVVLSLALMEHILSLLSAFAGTMVCHGENLTHQTFVKHFYPWVFNYLPYSFLLGVLTQFLHVQSTFIWNFSDLFVICMSYYLTSRLEHVNKQLLSAQGKYLPETFWRAIREEYCRAAQLVRQVDDVISGVIFISFANNLFFICLQLFNTLEDGIKGNGECSSRSKGNTSSLLGGYEAAAYFLFSLVYLIIRSIAVSLIASQVNTASNVPATVLYDVPSPVYCVEVQRFLDQVNGDNVTLSGLQFFSVTRGLLLTVAGTIVTYELVMFQFNTQPQSSDASSTTATLQL</sequence>
<comment type="caution">
    <text evidence="10">The sequence shown here is derived from an EMBL/GenBank/DDBJ whole genome shotgun (WGS) entry which is preliminary data.</text>
</comment>
<feature type="transmembrane region" description="Helical" evidence="9">
    <location>
        <begin position="109"/>
        <end position="132"/>
    </location>
</feature>
<keyword evidence="4 9" id="KW-0812">Transmembrane</keyword>
<evidence type="ECO:0000256" key="1">
    <source>
        <dbReference type="ARBA" id="ARBA00004651"/>
    </source>
</evidence>
<dbReference type="PIRSF" id="PIRSF038981">
    <property type="entry name" value="GRP"/>
    <property type="match status" value="1"/>
</dbReference>
<comment type="subcellular location">
    <subcellularLocation>
        <location evidence="1">Cell membrane</location>
        <topology evidence="1">Multi-pass membrane protein</topology>
    </subcellularLocation>
</comment>
<evidence type="ECO:0000256" key="6">
    <source>
        <dbReference type="ARBA" id="ARBA00023136"/>
    </source>
</evidence>
<comment type="function">
    <text evidence="8">Plays a role in the sugar gustatory response.</text>
</comment>
<proteinExistence type="inferred from homology"/>
<dbReference type="Proteomes" id="UP001153954">
    <property type="component" value="Unassembled WGS sequence"/>
</dbReference>
<feature type="transmembrane region" description="Helical" evidence="9">
    <location>
        <begin position="159"/>
        <end position="185"/>
    </location>
</feature>
<comment type="similarity">
    <text evidence="2">Belongs to the insect chemoreceptor superfamily. Gustatory receptor (GR) family. Gr5a subfamily.</text>
</comment>
<accession>A0AAU9UP63</accession>
<reference evidence="10" key="1">
    <citation type="submission" date="2022-03" db="EMBL/GenBank/DDBJ databases">
        <authorList>
            <person name="Tunstrom K."/>
        </authorList>
    </citation>
    <scope>NUCLEOTIDE SEQUENCE</scope>
</reference>
<name>A0AAU9UP63_EUPED</name>
<feature type="transmembrane region" description="Helical" evidence="9">
    <location>
        <begin position="197"/>
        <end position="218"/>
    </location>
</feature>
<keyword evidence="8" id="KW-0807">Transducer</keyword>
<gene>
    <name evidence="10" type="ORF">EEDITHA_LOCUS14500</name>
</gene>
<evidence type="ECO:0000313" key="10">
    <source>
        <dbReference type="EMBL" id="CAH2099540.1"/>
    </source>
</evidence>
<dbReference type="GO" id="GO:0050916">
    <property type="term" value="P:sensory perception of sweet taste"/>
    <property type="evidence" value="ECO:0007669"/>
    <property type="project" value="UniProtKB-ARBA"/>
</dbReference>
<protein>
    <recommendedName>
        <fullName evidence="8">Gustatory receptor</fullName>
    </recommendedName>
</protein>
<keyword evidence="7 8" id="KW-0675">Receptor</keyword>
<dbReference type="GO" id="GO:0008527">
    <property type="term" value="F:taste receptor activity"/>
    <property type="evidence" value="ECO:0007669"/>
    <property type="project" value="InterPro"/>
</dbReference>
<dbReference type="GO" id="GO:0005886">
    <property type="term" value="C:plasma membrane"/>
    <property type="evidence" value="ECO:0007669"/>
    <property type="project" value="UniProtKB-SubCell"/>
</dbReference>
<evidence type="ECO:0000256" key="4">
    <source>
        <dbReference type="ARBA" id="ARBA00022692"/>
    </source>
</evidence>
<feature type="transmembrane region" description="Helical" evidence="9">
    <location>
        <begin position="284"/>
        <end position="305"/>
    </location>
</feature>
<feature type="transmembrane region" description="Helical" evidence="9">
    <location>
        <begin position="75"/>
        <end position="97"/>
    </location>
</feature>
<dbReference type="Pfam" id="PF06151">
    <property type="entry name" value="Trehalose_recp"/>
    <property type="match status" value="2"/>
</dbReference>
<keyword evidence="5 9" id="KW-1133">Transmembrane helix</keyword>
<keyword evidence="11" id="KW-1185">Reference proteome</keyword>